<feature type="chain" id="PRO_5044613494" evidence="8">
    <location>
        <begin position="22"/>
        <end position="645"/>
    </location>
</feature>
<dbReference type="FunFam" id="2.40.10.10:FF:000003">
    <property type="entry name" value="Transmembrane serine protease 3"/>
    <property type="match status" value="1"/>
</dbReference>
<evidence type="ECO:0000256" key="1">
    <source>
        <dbReference type="ARBA" id="ARBA00022670"/>
    </source>
</evidence>
<dbReference type="InterPro" id="IPR043504">
    <property type="entry name" value="Peptidase_S1_PA_chymotrypsin"/>
</dbReference>
<evidence type="ECO:0000256" key="8">
    <source>
        <dbReference type="SAM" id="SignalP"/>
    </source>
</evidence>
<reference evidence="12" key="1">
    <citation type="submission" date="2015-09" db="EMBL/GenBank/DDBJ databases">
        <authorList>
            <person name="Sai Rama Sridatta P."/>
        </authorList>
    </citation>
    <scope>NUCLEOTIDE SEQUENCE [LARGE SCALE GENOMIC DNA]</scope>
</reference>
<dbReference type="RefSeq" id="XP_050929561.1">
    <property type="nucleotide sequence ID" value="XM_051073604.1"/>
</dbReference>
<sequence length="645" mass="70640">MCVSVMRTAAALLSFCFWVNAAIHAARTGSKCGLPQVWNPMVQSLRVVGGTEATYGSHPWLVSLRLKSSHFCGGAILTDRWIMTAAHCFASVSKEFLRGVRVAVGEFDRRVDDAEEQVFRVKTVSVHEKYHHALPMSHDIALVELDQHIQLGVHVQPICLPLPDEKIPPQTSCVVGGWGRIKERGRLPLVLREVRLDLVDPAKCKYVLQTVKSSALNQGPDRPQPAMTVLCAGPESGGKDACQGDSGGPLVCPAESGGGHWVALGVTSWGKGCGRSWGNNSSRPPSRRGSPGIFTDVRLLLPWIKRKLREADGQQQGRTSLRLCSVEDGPVTDGEGVIRNPALHGDHYDNNELCVWSISVPPGYSILLEFEHFDLESDSHCRYDRLTVSVGTHKPVGIFCGSDLRSPVLLSHSQSVTLLFSSDISRAGSGFIIRHRAVQGHSDPGCGTIVLVEDQTVVHSPNYPQSYSNDCVLRWVIYAPQGHVVKLDLVDIELEESDRCLYDSLTVLGDVEQTEEIVVLCGGSIPPPVLSYHSVMVLLFTSDSSITHRGFRATLTFISQTDLHRDEDRPGLEAQGGIWRSYQDYLTDTSHGWVNLDVADADMQQSSSRTLSNYSDVDQKTPDPRLHMDTGSDDEDHSGESSGTV</sequence>
<dbReference type="InParanoid" id="A0A4W6EHE5"/>
<feature type="domain" description="CUB" evidence="9">
    <location>
        <begin position="324"/>
        <end position="438"/>
    </location>
</feature>
<comment type="caution">
    <text evidence="5">Lacks conserved residue(s) required for the propagation of feature annotation.</text>
</comment>
<gene>
    <name evidence="11" type="primary">OVCH2</name>
    <name evidence="13 14 15" type="synonym">LOC108902303</name>
</gene>
<evidence type="ECO:0000256" key="7">
    <source>
        <dbReference type="SAM" id="MobiDB-lite"/>
    </source>
</evidence>
<keyword evidence="1 6" id="KW-0645">Protease</keyword>
<reference evidence="11" key="3">
    <citation type="submission" date="2025-05" db="UniProtKB">
        <authorList>
            <consortium name="Ensembl"/>
        </authorList>
    </citation>
    <scope>IDENTIFICATION</scope>
</reference>
<feature type="compositionally biased region" description="Basic and acidic residues" evidence="7">
    <location>
        <begin position="617"/>
        <end position="630"/>
    </location>
</feature>
<dbReference type="PRINTS" id="PR00722">
    <property type="entry name" value="CHYMOTRYPSIN"/>
</dbReference>
<dbReference type="PANTHER" id="PTHR24252">
    <property type="entry name" value="ACROSIN-RELATED"/>
    <property type="match status" value="1"/>
</dbReference>
<dbReference type="InterPro" id="IPR033116">
    <property type="entry name" value="TRYPSIN_SER"/>
</dbReference>
<dbReference type="Pfam" id="PF00431">
    <property type="entry name" value="CUB"/>
    <property type="match status" value="2"/>
</dbReference>
<dbReference type="InterPro" id="IPR009003">
    <property type="entry name" value="Peptidase_S1_PA"/>
</dbReference>
<dbReference type="PROSITE" id="PS00134">
    <property type="entry name" value="TRYPSIN_HIS"/>
    <property type="match status" value="1"/>
</dbReference>
<evidence type="ECO:0000256" key="5">
    <source>
        <dbReference type="PROSITE-ProRule" id="PRU00059"/>
    </source>
</evidence>
<dbReference type="SUPFAM" id="SSF50494">
    <property type="entry name" value="Trypsin-like serine proteases"/>
    <property type="match status" value="1"/>
</dbReference>
<evidence type="ECO:0000313" key="11">
    <source>
        <dbReference type="Ensembl" id="ENSLCAP00010036599.1"/>
    </source>
</evidence>
<dbReference type="STRING" id="8187.ENSLCAP00010036599"/>
<evidence type="ECO:0000256" key="4">
    <source>
        <dbReference type="ARBA" id="ARBA00023157"/>
    </source>
</evidence>
<dbReference type="PROSITE" id="PS50240">
    <property type="entry name" value="TRYPSIN_DOM"/>
    <property type="match status" value="1"/>
</dbReference>
<dbReference type="CDD" id="cd00190">
    <property type="entry name" value="Tryp_SPc"/>
    <property type="match status" value="1"/>
</dbReference>
<dbReference type="GeneID" id="108902303"/>
<dbReference type="Proteomes" id="UP000694890">
    <property type="component" value="Linkage group LG10"/>
</dbReference>
<name>A0A4W6EHE5_LATCA</name>
<evidence type="ECO:0000256" key="2">
    <source>
        <dbReference type="ARBA" id="ARBA00022801"/>
    </source>
</evidence>
<dbReference type="Pfam" id="PF00089">
    <property type="entry name" value="Trypsin"/>
    <property type="match status" value="1"/>
</dbReference>
<accession>A0A4W6EHE5</accession>
<evidence type="ECO:0000256" key="6">
    <source>
        <dbReference type="RuleBase" id="RU363034"/>
    </source>
</evidence>
<feature type="region of interest" description="Disordered" evidence="7">
    <location>
        <begin position="607"/>
        <end position="645"/>
    </location>
</feature>
<dbReference type="SMART" id="SM00042">
    <property type="entry name" value="CUB"/>
    <property type="match status" value="2"/>
</dbReference>
<dbReference type="GO" id="GO:0004252">
    <property type="term" value="F:serine-type endopeptidase activity"/>
    <property type="evidence" value="ECO:0007669"/>
    <property type="project" value="InterPro"/>
</dbReference>
<keyword evidence="3 6" id="KW-0720">Serine protease</keyword>
<keyword evidence="12" id="KW-1185">Reference proteome</keyword>
<dbReference type="PANTHER" id="PTHR24252:SF18">
    <property type="entry name" value="OVOCHYMASE 1"/>
    <property type="match status" value="1"/>
</dbReference>
<dbReference type="SUPFAM" id="SSF49854">
    <property type="entry name" value="Spermadhesin, CUB domain"/>
    <property type="match status" value="2"/>
</dbReference>
<keyword evidence="2 6" id="KW-0378">Hydrolase</keyword>
<dbReference type="RefSeq" id="XP_050929562.1">
    <property type="nucleotide sequence ID" value="XM_051073605.1"/>
</dbReference>
<dbReference type="InterPro" id="IPR035914">
    <property type="entry name" value="Sperma_CUB_dom_sf"/>
</dbReference>
<evidence type="ECO:0000259" key="10">
    <source>
        <dbReference type="PROSITE" id="PS50240"/>
    </source>
</evidence>
<evidence type="ECO:0000313" key="12">
    <source>
        <dbReference type="Proteomes" id="UP000314980"/>
    </source>
</evidence>
<dbReference type="InterPro" id="IPR018114">
    <property type="entry name" value="TRYPSIN_HIS"/>
</dbReference>
<evidence type="ECO:0000313" key="14">
    <source>
        <dbReference type="RefSeq" id="XP_050929561.1"/>
    </source>
</evidence>
<proteinExistence type="predicted"/>
<dbReference type="GO" id="GO:0006508">
    <property type="term" value="P:proteolysis"/>
    <property type="evidence" value="ECO:0007669"/>
    <property type="project" value="UniProtKB-KW"/>
</dbReference>
<dbReference type="CDD" id="cd00041">
    <property type="entry name" value="CUB"/>
    <property type="match status" value="2"/>
</dbReference>
<dbReference type="FunFam" id="2.60.120.290:FF:000005">
    <property type="entry name" value="Procollagen C-endopeptidase enhancer 1"/>
    <property type="match status" value="1"/>
</dbReference>
<dbReference type="InterPro" id="IPR000859">
    <property type="entry name" value="CUB_dom"/>
</dbReference>
<dbReference type="AlphaFoldDB" id="A0A4W6EHE5"/>
<protein>
    <submittedName>
        <fullName evidence="11 13">Ovochymase-2</fullName>
    </submittedName>
</protein>
<dbReference type="KEGG" id="lcf:108902303"/>
<feature type="compositionally biased region" description="Polar residues" evidence="7">
    <location>
        <begin position="607"/>
        <end position="616"/>
    </location>
</feature>
<keyword evidence="8" id="KW-0732">Signal</keyword>
<dbReference type="RefSeq" id="XP_018559617.1">
    <property type="nucleotide sequence ID" value="XM_018704101.2"/>
</dbReference>
<evidence type="ECO:0000313" key="15">
    <source>
        <dbReference type="RefSeq" id="XP_050929562.1"/>
    </source>
</evidence>
<dbReference type="PROSITE" id="PS00135">
    <property type="entry name" value="TRYPSIN_SER"/>
    <property type="match status" value="1"/>
</dbReference>
<organism evidence="11 12">
    <name type="scientific">Lates calcarifer</name>
    <name type="common">Barramundi</name>
    <name type="synonym">Holocentrus calcarifer</name>
    <dbReference type="NCBI Taxonomy" id="8187"/>
    <lineage>
        <taxon>Eukaryota</taxon>
        <taxon>Metazoa</taxon>
        <taxon>Chordata</taxon>
        <taxon>Craniata</taxon>
        <taxon>Vertebrata</taxon>
        <taxon>Euteleostomi</taxon>
        <taxon>Actinopterygii</taxon>
        <taxon>Neopterygii</taxon>
        <taxon>Teleostei</taxon>
        <taxon>Neoteleostei</taxon>
        <taxon>Acanthomorphata</taxon>
        <taxon>Carangaria</taxon>
        <taxon>Carangaria incertae sedis</taxon>
        <taxon>Centropomidae</taxon>
        <taxon>Lates</taxon>
    </lineage>
</organism>
<dbReference type="Proteomes" id="UP000314980">
    <property type="component" value="Unassembled WGS sequence"/>
</dbReference>
<reference evidence="13 14" key="2">
    <citation type="submission" date="2025-04" db="UniProtKB">
        <authorList>
            <consortium name="RefSeq"/>
        </authorList>
    </citation>
    <scope>IDENTIFICATION</scope>
    <source>
        <tissue evidence="13 14">Brain</tissue>
    </source>
</reference>
<keyword evidence="4" id="KW-1015">Disulfide bond</keyword>
<feature type="domain" description="Peptidase S1" evidence="10">
    <location>
        <begin position="47"/>
        <end position="309"/>
    </location>
</feature>
<feature type="signal peptide" evidence="8">
    <location>
        <begin position="1"/>
        <end position="21"/>
    </location>
</feature>
<dbReference type="Ensembl" id="ENSLCAT00010037453.1">
    <property type="protein sequence ID" value="ENSLCAP00010036599.1"/>
    <property type="gene ID" value="ENSLCAG00010017143.1"/>
</dbReference>
<dbReference type="SMART" id="SM00020">
    <property type="entry name" value="Tryp_SPc"/>
    <property type="match status" value="1"/>
</dbReference>
<dbReference type="InterPro" id="IPR001254">
    <property type="entry name" value="Trypsin_dom"/>
</dbReference>
<dbReference type="PROSITE" id="PS01180">
    <property type="entry name" value="CUB"/>
    <property type="match status" value="2"/>
</dbReference>
<feature type="domain" description="CUB" evidence="9">
    <location>
        <begin position="446"/>
        <end position="558"/>
    </location>
</feature>
<dbReference type="GeneTree" id="ENSGT00940000157791"/>
<evidence type="ECO:0000313" key="13">
    <source>
        <dbReference type="RefSeq" id="XP_018559617.1"/>
    </source>
</evidence>
<dbReference type="OrthoDB" id="6380398at2759"/>
<evidence type="ECO:0000256" key="3">
    <source>
        <dbReference type="ARBA" id="ARBA00022825"/>
    </source>
</evidence>
<dbReference type="Gene3D" id="2.60.120.290">
    <property type="entry name" value="Spermadhesin, CUB domain"/>
    <property type="match status" value="2"/>
</dbReference>
<dbReference type="InterPro" id="IPR001314">
    <property type="entry name" value="Peptidase_S1A"/>
</dbReference>
<dbReference type="GO" id="GO:0007340">
    <property type="term" value="P:acrosome reaction"/>
    <property type="evidence" value="ECO:0007669"/>
    <property type="project" value="TreeGrafter"/>
</dbReference>
<dbReference type="Gene3D" id="2.40.10.10">
    <property type="entry name" value="Trypsin-like serine proteases"/>
    <property type="match status" value="1"/>
</dbReference>
<evidence type="ECO:0000259" key="9">
    <source>
        <dbReference type="PROSITE" id="PS01180"/>
    </source>
</evidence>